<protein>
    <submittedName>
        <fullName evidence="1">Uncharacterized protein</fullName>
    </submittedName>
</protein>
<evidence type="ECO:0000313" key="2">
    <source>
        <dbReference type="Proteomes" id="UP000295388"/>
    </source>
</evidence>
<keyword evidence="2" id="KW-1185">Reference proteome</keyword>
<gene>
    <name evidence="1" type="ORF">EV643_10159</name>
</gene>
<reference evidence="1 2" key="1">
    <citation type="submission" date="2019-03" db="EMBL/GenBank/DDBJ databases">
        <title>Genomic Encyclopedia of Type Strains, Phase III (KMG-III): the genomes of soil and plant-associated and newly described type strains.</title>
        <authorList>
            <person name="Whitman W."/>
        </authorList>
    </citation>
    <scope>NUCLEOTIDE SEQUENCE [LARGE SCALE GENOMIC DNA]</scope>
    <source>
        <strain evidence="1 2">VKM Ac-2527</strain>
    </source>
</reference>
<name>A0A4R6KS62_9ACTN</name>
<dbReference type="Proteomes" id="UP000295388">
    <property type="component" value="Unassembled WGS sequence"/>
</dbReference>
<dbReference type="AlphaFoldDB" id="A0A4R6KS62"/>
<organism evidence="1 2">
    <name type="scientific">Kribbella caucasensis</name>
    <dbReference type="NCBI Taxonomy" id="2512215"/>
    <lineage>
        <taxon>Bacteria</taxon>
        <taxon>Bacillati</taxon>
        <taxon>Actinomycetota</taxon>
        <taxon>Actinomycetes</taxon>
        <taxon>Propionibacteriales</taxon>
        <taxon>Kribbellaceae</taxon>
        <taxon>Kribbella</taxon>
    </lineage>
</organism>
<dbReference type="EMBL" id="SNWQ01000001">
    <property type="protein sequence ID" value="TDO54278.1"/>
    <property type="molecule type" value="Genomic_DNA"/>
</dbReference>
<proteinExistence type="predicted"/>
<accession>A0A4R6KS62</accession>
<sequence>MFWLAAPDLVRSETAAAGSQFADATIRGAWATLYALLALLWPPAAGMDLVLATALGVGGADTTGPLTPEEGAEVTRICRKGRWLTQQLSTGSEGGASTTHRDAASRICGCGSDVRPLAS</sequence>
<dbReference type="RefSeq" id="WP_133797892.1">
    <property type="nucleotide sequence ID" value="NZ_SNWQ01000001.1"/>
</dbReference>
<comment type="caution">
    <text evidence="1">The sequence shown here is derived from an EMBL/GenBank/DDBJ whole genome shotgun (WGS) entry which is preliminary data.</text>
</comment>
<evidence type="ECO:0000313" key="1">
    <source>
        <dbReference type="EMBL" id="TDO54278.1"/>
    </source>
</evidence>